<dbReference type="EMBL" id="BAABJX010000039">
    <property type="protein sequence ID" value="GAA4840016.1"/>
    <property type="molecule type" value="Genomic_DNA"/>
</dbReference>
<organism evidence="2 3">
    <name type="scientific">Algivirga pacifica</name>
    <dbReference type="NCBI Taxonomy" id="1162670"/>
    <lineage>
        <taxon>Bacteria</taxon>
        <taxon>Pseudomonadati</taxon>
        <taxon>Bacteroidota</taxon>
        <taxon>Cytophagia</taxon>
        <taxon>Cytophagales</taxon>
        <taxon>Flammeovirgaceae</taxon>
        <taxon>Algivirga</taxon>
    </lineage>
</organism>
<evidence type="ECO:0000256" key="1">
    <source>
        <dbReference type="SAM" id="SignalP"/>
    </source>
</evidence>
<sequence>MRKVFYVLALATLLSSCEALSEVANIFNVDYALGDSESNISAVGDLTVSEMSYRTMESYAKGEEGSEAQLTTELTNSLANYAVELITGEEVNIPLTVIFNVAVRNDTEQSAGMSKVDVALGIDREGNGNVELLEDLQIAVNTSTIDNINANDWTTAVTEDENGITWEFQNTFTVEPGEVKALPIAVQFGNLGKPADLFSTNSPLVQLALQLAEGNTDRIHLRVRPYVNVSGVELPSLWINVTQGNWIGAGNLKP</sequence>
<comment type="caution">
    <text evidence="2">The sequence shown here is derived from an EMBL/GenBank/DDBJ whole genome shotgun (WGS) entry which is preliminary data.</text>
</comment>
<evidence type="ECO:0008006" key="4">
    <source>
        <dbReference type="Google" id="ProtNLM"/>
    </source>
</evidence>
<reference evidence="3" key="1">
    <citation type="journal article" date="2019" name="Int. J. Syst. Evol. Microbiol.">
        <title>The Global Catalogue of Microorganisms (GCM) 10K type strain sequencing project: providing services to taxonomists for standard genome sequencing and annotation.</title>
        <authorList>
            <consortium name="The Broad Institute Genomics Platform"/>
            <consortium name="The Broad Institute Genome Sequencing Center for Infectious Disease"/>
            <person name="Wu L."/>
            <person name="Ma J."/>
        </authorList>
    </citation>
    <scope>NUCLEOTIDE SEQUENCE [LARGE SCALE GENOMIC DNA]</scope>
    <source>
        <strain evidence="3">JCM 18326</strain>
    </source>
</reference>
<dbReference type="PROSITE" id="PS51257">
    <property type="entry name" value="PROKAR_LIPOPROTEIN"/>
    <property type="match status" value="1"/>
</dbReference>
<keyword evidence="3" id="KW-1185">Reference proteome</keyword>
<feature type="chain" id="PRO_5045713955" description="Lipoprotein" evidence="1">
    <location>
        <begin position="22"/>
        <end position="254"/>
    </location>
</feature>
<evidence type="ECO:0000313" key="2">
    <source>
        <dbReference type="EMBL" id="GAA4840016.1"/>
    </source>
</evidence>
<feature type="signal peptide" evidence="1">
    <location>
        <begin position="1"/>
        <end position="21"/>
    </location>
</feature>
<dbReference type="Proteomes" id="UP001500298">
    <property type="component" value="Unassembled WGS sequence"/>
</dbReference>
<accession>A0ABP9DF43</accession>
<keyword evidence="1" id="KW-0732">Signal</keyword>
<evidence type="ECO:0000313" key="3">
    <source>
        <dbReference type="Proteomes" id="UP001500298"/>
    </source>
</evidence>
<proteinExistence type="predicted"/>
<gene>
    <name evidence="2" type="ORF">GCM10023331_26470</name>
</gene>
<name>A0ABP9DF43_9BACT</name>
<dbReference type="RefSeq" id="WP_345372556.1">
    <property type="nucleotide sequence ID" value="NZ_BAABJX010000039.1"/>
</dbReference>
<protein>
    <recommendedName>
        <fullName evidence="4">Lipoprotein</fullName>
    </recommendedName>
</protein>